<evidence type="ECO:0000256" key="5">
    <source>
        <dbReference type="ARBA" id="ARBA00018141"/>
    </source>
</evidence>
<dbReference type="GO" id="GO:0046872">
    <property type="term" value="F:metal ion binding"/>
    <property type="evidence" value="ECO:0007669"/>
    <property type="project" value="UniProtKB-KW"/>
</dbReference>
<sequence>MLSITKIFEFEAAHRISNYNGACKFIHGHTYKLHVTLTGNMIEGEDMVMDFKKLKNIVRNYILEPMDHALILKDTEENRDNYQNTDGKIFWMNTEPTAERMILWMADILIDKLPDRVRLQNLKLYETSTSFAEWSFGPVFA</sequence>
<evidence type="ECO:0000313" key="12">
    <source>
        <dbReference type="Proteomes" id="UP001319104"/>
    </source>
</evidence>
<comment type="cofactor">
    <cofactor evidence="1">
        <name>Zn(2+)</name>
        <dbReference type="ChEBI" id="CHEBI:29105"/>
    </cofactor>
</comment>
<evidence type="ECO:0000256" key="2">
    <source>
        <dbReference type="ARBA" id="ARBA00005061"/>
    </source>
</evidence>
<dbReference type="RefSeq" id="WP_213945331.1">
    <property type="nucleotide sequence ID" value="NZ_JAHBGI010000002.1"/>
</dbReference>
<evidence type="ECO:0000256" key="4">
    <source>
        <dbReference type="ARBA" id="ARBA00012982"/>
    </source>
</evidence>
<dbReference type="AlphaFoldDB" id="A0AAP2CM75"/>
<keyword evidence="6" id="KW-0479">Metal-binding</keyword>
<keyword evidence="7" id="KW-0862">Zinc</keyword>
<proteinExistence type="inferred from homology"/>
<gene>
    <name evidence="11" type="primary">queD</name>
    <name evidence="11" type="ORF">KI659_10640</name>
</gene>
<dbReference type="Gene3D" id="3.30.479.10">
    <property type="entry name" value="6-pyruvoyl tetrahydropterin synthase/QueD"/>
    <property type="match status" value="1"/>
</dbReference>
<keyword evidence="8 11" id="KW-0456">Lyase</keyword>
<dbReference type="PANTHER" id="PTHR12589:SF7">
    <property type="entry name" value="6-PYRUVOYL TETRAHYDROBIOPTERIN SYNTHASE"/>
    <property type="match status" value="1"/>
</dbReference>
<dbReference type="EC" id="4.1.2.50" evidence="4"/>
<comment type="similarity">
    <text evidence="3">Belongs to the PTPS family. QueD subfamily.</text>
</comment>
<evidence type="ECO:0000256" key="8">
    <source>
        <dbReference type="ARBA" id="ARBA00023239"/>
    </source>
</evidence>
<dbReference type="Proteomes" id="UP001319104">
    <property type="component" value="Unassembled WGS sequence"/>
</dbReference>
<dbReference type="Pfam" id="PF01242">
    <property type="entry name" value="PTPS"/>
    <property type="match status" value="1"/>
</dbReference>
<evidence type="ECO:0000256" key="7">
    <source>
        <dbReference type="ARBA" id="ARBA00022833"/>
    </source>
</evidence>
<evidence type="ECO:0000256" key="9">
    <source>
        <dbReference type="ARBA" id="ARBA00031449"/>
    </source>
</evidence>
<evidence type="ECO:0000256" key="3">
    <source>
        <dbReference type="ARBA" id="ARBA00008900"/>
    </source>
</evidence>
<dbReference type="EMBL" id="JAHCMY010000005">
    <property type="protein sequence ID" value="MBS9524472.1"/>
    <property type="molecule type" value="Genomic_DNA"/>
</dbReference>
<organism evidence="11 12">
    <name type="scientific">Litoribacter ruber</name>
    <dbReference type="NCBI Taxonomy" id="702568"/>
    <lineage>
        <taxon>Bacteria</taxon>
        <taxon>Pseudomonadati</taxon>
        <taxon>Bacteroidota</taxon>
        <taxon>Cytophagia</taxon>
        <taxon>Cytophagales</taxon>
        <taxon>Cyclobacteriaceae</taxon>
        <taxon>Litoribacter</taxon>
    </lineage>
</organism>
<name>A0AAP2CM75_9BACT</name>
<dbReference type="SUPFAM" id="SSF55620">
    <property type="entry name" value="Tetrahydrobiopterin biosynthesis enzymes-like"/>
    <property type="match status" value="1"/>
</dbReference>
<protein>
    <recommendedName>
        <fullName evidence="5">6-carboxy-5,6,7,8-tetrahydropterin synthase</fullName>
        <ecNumber evidence="4">4.1.2.50</ecNumber>
    </recommendedName>
    <alternativeName>
        <fullName evidence="9">Queuosine biosynthesis protein QueD</fullName>
    </alternativeName>
</protein>
<evidence type="ECO:0000256" key="10">
    <source>
        <dbReference type="ARBA" id="ARBA00048807"/>
    </source>
</evidence>
<evidence type="ECO:0000256" key="1">
    <source>
        <dbReference type="ARBA" id="ARBA00001947"/>
    </source>
</evidence>
<dbReference type="NCBIfam" id="TIGR03367">
    <property type="entry name" value="queuosine_QueD"/>
    <property type="match status" value="1"/>
</dbReference>
<reference evidence="11 12" key="1">
    <citation type="submission" date="2021-05" db="EMBL/GenBank/DDBJ databases">
        <authorList>
            <person name="Zhang Z.D."/>
            <person name="Osman G."/>
        </authorList>
    </citation>
    <scope>NUCLEOTIDE SEQUENCE [LARGE SCALE GENOMIC DNA]</scope>
    <source>
        <strain evidence="11 12">KCTC 32217</strain>
    </source>
</reference>
<evidence type="ECO:0000256" key="6">
    <source>
        <dbReference type="ARBA" id="ARBA00022723"/>
    </source>
</evidence>
<comment type="pathway">
    <text evidence="2">Purine metabolism; 7-cyano-7-deazaguanine biosynthesis.</text>
</comment>
<dbReference type="PANTHER" id="PTHR12589">
    <property type="entry name" value="PYRUVOYL TETRAHYDROBIOPTERIN SYNTHASE"/>
    <property type="match status" value="1"/>
</dbReference>
<dbReference type="InterPro" id="IPR038418">
    <property type="entry name" value="6-PTP_synth/QueD_sf"/>
</dbReference>
<comment type="caution">
    <text evidence="11">The sequence shown here is derived from an EMBL/GenBank/DDBJ whole genome shotgun (WGS) entry which is preliminary data.</text>
</comment>
<dbReference type="InterPro" id="IPR007115">
    <property type="entry name" value="6-PTP_synth/QueD"/>
</dbReference>
<evidence type="ECO:0000313" key="11">
    <source>
        <dbReference type="EMBL" id="MBS9524472.1"/>
    </source>
</evidence>
<dbReference type="GO" id="GO:0070497">
    <property type="term" value="F:6-carboxytetrahydropterin synthase activity"/>
    <property type="evidence" value="ECO:0007669"/>
    <property type="project" value="UniProtKB-EC"/>
</dbReference>
<keyword evidence="12" id="KW-1185">Reference proteome</keyword>
<accession>A0AAP2CM75</accession>
<comment type="catalytic activity">
    <reaction evidence="10">
        <text>7,8-dihydroneopterin 3'-triphosphate + H2O = 6-carboxy-5,6,7,8-tetrahydropterin + triphosphate + acetaldehyde + 2 H(+)</text>
        <dbReference type="Rhea" id="RHEA:27966"/>
        <dbReference type="ChEBI" id="CHEBI:15343"/>
        <dbReference type="ChEBI" id="CHEBI:15377"/>
        <dbReference type="ChEBI" id="CHEBI:15378"/>
        <dbReference type="ChEBI" id="CHEBI:18036"/>
        <dbReference type="ChEBI" id="CHEBI:58462"/>
        <dbReference type="ChEBI" id="CHEBI:61032"/>
        <dbReference type="EC" id="4.1.2.50"/>
    </reaction>
</comment>